<dbReference type="Pfam" id="PF03600">
    <property type="entry name" value="CitMHS"/>
    <property type="match status" value="1"/>
</dbReference>
<evidence type="ECO:0000259" key="8">
    <source>
        <dbReference type="PROSITE" id="PS51202"/>
    </source>
</evidence>
<dbReference type="InterPro" id="IPR031312">
    <property type="entry name" value="Na/sul_symport_CS"/>
</dbReference>
<feature type="transmembrane region" description="Helical" evidence="7">
    <location>
        <begin position="135"/>
        <end position="160"/>
    </location>
</feature>
<feature type="domain" description="RCK C-terminal" evidence="8">
    <location>
        <begin position="298"/>
        <end position="382"/>
    </location>
</feature>
<dbReference type="Gene3D" id="3.30.70.1450">
    <property type="entry name" value="Regulator of K+ conductance, C-terminal domain"/>
    <property type="match status" value="2"/>
</dbReference>
<dbReference type="OrthoDB" id="9765532at2"/>
<reference evidence="10" key="1">
    <citation type="submission" date="2017-11" db="EMBL/GenBank/DDBJ databases">
        <authorList>
            <person name="Zhu W."/>
        </authorList>
    </citation>
    <scope>NUCLEOTIDE SEQUENCE [LARGE SCALE GENOMIC DNA]</scope>
    <source>
        <strain evidence="10">CAU 1183</strain>
    </source>
</reference>
<keyword evidence="5 7" id="KW-1133">Transmembrane helix</keyword>
<organism evidence="9 10">
    <name type="scientific">Oceanobacillus arenosus</name>
    <dbReference type="NCBI Taxonomy" id="1229153"/>
    <lineage>
        <taxon>Bacteria</taxon>
        <taxon>Bacillati</taxon>
        <taxon>Bacillota</taxon>
        <taxon>Bacilli</taxon>
        <taxon>Bacillales</taxon>
        <taxon>Bacillaceae</taxon>
        <taxon>Oceanobacillus</taxon>
    </lineage>
</organism>
<feature type="transmembrane region" description="Helical" evidence="7">
    <location>
        <begin position="50"/>
        <end position="72"/>
    </location>
</feature>
<dbReference type="SUPFAM" id="SSF116726">
    <property type="entry name" value="TrkA C-terminal domain-like"/>
    <property type="match status" value="2"/>
</dbReference>
<feature type="transmembrane region" description="Helical" evidence="7">
    <location>
        <begin position="448"/>
        <end position="467"/>
    </location>
</feature>
<keyword evidence="4" id="KW-0677">Repeat</keyword>
<dbReference type="GO" id="GO:0005886">
    <property type="term" value="C:plasma membrane"/>
    <property type="evidence" value="ECO:0007669"/>
    <property type="project" value="TreeGrafter"/>
</dbReference>
<keyword evidence="2" id="KW-0813">Transport</keyword>
<evidence type="ECO:0000256" key="3">
    <source>
        <dbReference type="ARBA" id="ARBA00022692"/>
    </source>
</evidence>
<evidence type="ECO:0000313" key="9">
    <source>
        <dbReference type="EMBL" id="RDW16408.1"/>
    </source>
</evidence>
<dbReference type="PANTHER" id="PTHR43652:SF2">
    <property type="entry name" value="BASIC AMINO ACID ANTIPORTER YFCC-RELATED"/>
    <property type="match status" value="1"/>
</dbReference>
<evidence type="ECO:0000256" key="2">
    <source>
        <dbReference type="ARBA" id="ARBA00022448"/>
    </source>
</evidence>
<dbReference type="AlphaFoldDB" id="A0A3D8PME0"/>
<feature type="transmembrane region" description="Helical" evidence="7">
    <location>
        <begin position="403"/>
        <end position="436"/>
    </location>
</feature>
<feature type="transmembrane region" description="Helical" evidence="7">
    <location>
        <begin position="93"/>
        <end position="115"/>
    </location>
</feature>
<dbReference type="InterPro" id="IPR036721">
    <property type="entry name" value="RCK_C_sf"/>
</dbReference>
<dbReference type="PANTHER" id="PTHR43652">
    <property type="entry name" value="BASIC AMINO ACID ANTIPORTER YFCC-RELATED"/>
    <property type="match status" value="1"/>
</dbReference>
<evidence type="ECO:0000256" key="7">
    <source>
        <dbReference type="SAM" id="Phobius"/>
    </source>
</evidence>
<feature type="domain" description="RCK C-terminal" evidence="8">
    <location>
        <begin position="206"/>
        <end position="290"/>
    </location>
</feature>
<feature type="transmembrane region" description="Helical" evidence="7">
    <location>
        <begin position="479"/>
        <end position="498"/>
    </location>
</feature>
<feature type="transmembrane region" description="Helical" evidence="7">
    <location>
        <begin position="6"/>
        <end position="21"/>
    </location>
</feature>
<dbReference type="InterPro" id="IPR004680">
    <property type="entry name" value="Cit_transptr-like_dom"/>
</dbReference>
<feature type="transmembrane region" description="Helical" evidence="7">
    <location>
        <begin position="510"/>
        <end position="528"/>
    </location>
</feature>
<gene>
    <name evidence="9" type="ORF">CWR48_17355</name>
</gene>
<dbReference type="PROSITE" id="PS01271">
    <property type="entry name" value="NA_SULFATE"/>
    <property type="match status" value="1"/>
</dbReference>
<dbReference type="EMBL" id="PIOC01000027">
    <property type="protein sequence ID" value="RDW16408.1"/>
    <property type="molecule type" value="Genomic_DNA"/>
</dbReference>
<evidence type="ECO:0000256" key="1">
    <source>
        <dbReference type="ARBA" id="ARBA00004141"/>
    </source>
</evidence>
<evidence type="ECO:0000256" key="5">
    <source>
        <dbReference type="ARBA" id="ARBA00022989"/>
    </source>
</evidence>
<dbReference type="GO" id="GO:0008324">
    <property type="term" value="F:monoatomic cation transmembrane transporter activity"/>
    <property type="evidence" value="ECO:0007669"/>
    <property type="project" value="InterPro"/>
</dbReference>
<evidence type="ECO:0000256" key="6">
    <source>
        <dbReference type="ARBA" id="ARBA00023136"/>
    </source>
</evidence>
<feature type="transmembrane region" description="Helical" evidence="7">
    <location>
        <begin position="571"/>
        <end position="591"/>
    </location>
</feature>
<dbReference type="Proteomes" id="UP000257143">
    <property type="component" value="Unassembled WGS sequence"/>
</dbReference>
<keyword evidence="10" id="KW-1185">Reference proteome</keyword>
<proteinExistence type="predicted"/>
<accession>A0A3D8PME0</accession>
<dbReference type="GO" id="GO:0006813">
    <property type="term" value="P:potassium ion transport"/>
    <property type="evidence" value="ECO:0007669"/>
    <property type="project" value="InterPro"/>
</dbReference>
<sequence length="592" mass="64699">MTWDMWFVLLLVITMLGGLIFEIARQDLVVFASLVILLIIGIITPEDALIGFSNQGMLTVALLFIVAGAIQKSQLLSRSINMLTNKHRSPRHALLKILIPIASLSAFLNNTPIVATFTPFIRKWCEDHKVPPSKFLIPLSYATIIGGMMTLVGTSTNLIVHGMMIKDGYHGFSFFQLAIVGIPVTIVGLIYLVTIGYKILPSYSLVSKDVTLQSRKYLAELGVASNFQHVGKTVEEAGLRELKGLFLIEILRNDEKITPVKSTTVIHQGDQLIFTGDVSTIAELQGKKGLDLNPNANVPVETLIDKNSRVIEAVVSNQSTLLGIPLKNTNFRSKFDAAVIAVHRHQELIKGKVGNIILKPGDTLLLLAGSDFESHRSHFRDFFVVTPLKNPFISNNEIKKGWFTLASFVILLVLVVFQALTIFKAMAVEVLILLFFRIITPQEAKNSIHFDVLLLIASAFGIGVAITKTGLANYLANGLVAFTQPFGVVAVLVVIYLLTNIFTEMITNNAAAVIMYPIAMAVGSQMGIDPMGMAVIVVIAASASFLTPIGYQTNMIVYGPGGYRFTDYFKVGLPLSLIVVVITVTVVSLVWV</sequence>
<keyword evidence="6 7" id="KW-0472">Membrane</keyword>
<dbReference type="PROSITE" id="PS51202">
    <property type="entry name" value="RCK_C"/>
    <property type="match status" value="2"/>
</dbReference>
<keyword evidence="3 7" id="KW-0812">Transmembrane</keyword>
<dbReference type="RefSeq" id="WP_115774595.1">
    <property type="nucleotide sequence ID" value="NZ_PIOC01000027.1"/>
</dbReference>
<protein>
    <submittedName>
        <fullName evidence="9">SLC13 family permease</fullName>
    </submittedName>
</protein>
<comment type="subcellular location">
    <subcellularLocation>
        <location evidence="1">Membrane</location>
        <topology evidence="1">Multi-pass membrane protein</topology>
    </subcellularLocation>
</comment>
<dbReference type="InterPro" id="IPR051679">
    <property type="entry name" value="DASS-Related_Transporters"/>
</dbReference>
<evidence type="ECO:0000256" key="4">
    <source>
        <dbReference type="ARBA" id="ARBA00022737"/>
    </source>
</evidence>
<feature type="transmembrane region" description="Helical" evidence="7">
    <location>
        <begin position="172"/>
        <end position="197"/>
    </location>
</feature>
<feature type="transmembrane region" description="Helical" evidence="7">
    <location>
        <begin position="28"/>
        <end position="44"/>
    </location>
</feature>
<comment type="caution">
    <text evidence="9">The sequence shown here is derived from an EMBL/GenBank/DDBJ whole genome shotgun (WGS) entry which is preliminary data.</text>
</comment>
<feature type="transmembrane region" description="Helical" evidence="7">
    <location>
        <begin position="534"/>
        <end position="551"/>
    </location>
</feature>
<dbReference type="Pfam" id="PF02080">
    <property type="entry name" value="TrkA_C"/>
    <property type="match status" value="2"/>
</dbReference>
<evidence type="ECO:0000313" key="10">
    <source>
        <dbReference type="Proteomes" id="UP000257143"/>
    </source>
</evidence>
<name>A0A3D8PME0_9BACI</name>
<dbReference type="InterPro" id="IPR006037">
    <property type="entry name" value="RCK_C"/>
</dbReference>